<evidence type="ECO:0000259" key="1">
    <source>
        <dbReference type="Pfam" id="PF08332"/>
    </source>
</evidence>
<dbReference type="Pfam" id="PF08332">
    <property type="entry name" value="CaMKII_AD"/>
    <property type="match status" value="1"/>
</dbReference>
<dbReference type="KEGG" id="mhd:Marky_1415"/>
<dbReference type="GO" id="GO:0005516">
    <property type="term" value="F:calmodulin binding"/>
    <property type="evidence" value="ECO:0007669"/>
    <property type="project" value="InterPro"/>
</dbReference>
<reference evidence="2 3" key="1">
    <citation type="journal article" date="2012" name="Stand. Genomic Sci.">
        <title>Complete genome sequence of the aerobic, heterotroph Marinithermus hydrothermalis type strain (T1(T)) from a deep-sea hydrothermal vent chimney.</title>
        <authorList>
            <person name="Copeland A."/>
            <person name="Gu W."/>
            <person name="Yasawong M."/>
            <person name="Lapidus A."/>
            <person name="Lucas S."/>
            <person name="Deshpande S."/>
            <person name="Pagani I."/>
            <person name="Tapia R."/>
            <person name="Cheng J.F."/>
            <person name="Goodwin L.A."/>
            <person name="Pitluck S."/>
            <person name="Liolios K."/>
            <person name="Ivanova N."/>
            <person name="Mavromatis K."/>
            <person name="Mikhailova N."/>
            <person name="Pati A."/>
            <person name="Chen A."/>
            <person name="Palaniappan K."/>
            <person name="Land M."/>
            <person name="Pan C."/>
            <person name="Brambilla E.M."/>
            <person name="Rohde M."/>
            <person name="Tindall B.J."/>
            <person name="Sikorski J."/>
            <person name="Goker M."/>
            <person name="Detter J.C."/>
            <person name="Bristow J."/>
            <person name="Eisen J.A."/>
            <person name="Markowitz V."/>
            <person name="Hugenholtz P."/>
            <person name="Kyrpides N.C."/>
            <person name="Klenk H.P."/>
            <person name="Woyke T."/>
        </authorList>
    </citation>
    <scope>NUCLEOTIDE SEQUENCE [LARGE SCALE GENOMIC DNA]</scope>
    <source>
        <strain evidence="3">DSM 14884 / JCM 11576 / T1</strain>
    </source>
</reference>
<dbReference type="AlphaFoldDB" id="F2NMI0"/>
<organism evidence="2 3">
    <name type="scientific">Marinithermus hydrothermalis (strain DSM 14884 / JCM 11576 / T1)</name>
    <dbReference type="NCBI Taxonomy" id="869210"/>
    <lineage>
        <taxon>Bacteria</taxon>
        <taxon>Thermotogati</taxon>
        <taxon>Deinococcota</taxon>
        <taxon>Deinococci</taxon>
        <taxon>Thermales</taxon>
        <taxon>Thermaceae</taxon>
        <taxon>Marinithermus</taxon>
    </lineage>
</organism>
<evidence type="ECO:0000313" key="3">
    <source>
        <dbReference type="Proteomes" id="UP000007030"/>
    </source>
</evidence>
<dbReference type="HOGENOM" id="CLU_000288_71_2_0"/>
<keyword evidence="2" id="KW-0418">Kinase</keyword>
<keyword evidence="2" id="KW-0808">Transferase</keyword>
<dbReference type="InterPro" id="IPR013543">
    <property type="entry name" value="Ca/CaM-dep_prot_kinase-assoc"/>
</dbReference>
<sequence length="133" mass="15367">MEQEIWDTLHRHLSAIFAGDYATYAETTAPDLAVYEWFVTPHRLDGLEFHRFMIEHDWAGAGQDWRYDLLEPRLQRYGTTAIASYTLLFTIAREHGVEHKTVNETRVLVRFSEGWKVVHVHKSPGASPPHPAP</sequence>
<dbReference type="STRING" id="869210.Marky_1415"/>
<evidence type="ECO:0000313" key="2">
    <source>
        <dbReference type="EMBL" id="AEB12150.1"/>
    </source>
</evidence>
<keyword evidence="3" id="KW-1185">Reference proteome</keyword>
<dbReference type="eggNOG" id="COG4319">
    <property type="taxonomic scope" value="Bacteria"/>
</dbReference>
<dbReference type="RefSeq" id="WP_013704197.1">
    <property type="nucleotide sequence ID" value="NC_015387.1"/>
</dbReference>
<dbReference type="EMBL" id="CP002630">
    <property type="protein sequence ID" value="AEB12150.1"/>
    <property type="molecule type" value="Genomic_DNA"/>
</dbReference>
<name>F2NMI0_MARHT</name>
<dbReference type="GO" id="GO:0004683">
    <property type="term" value="F:calcium/calmodulin-dependent protein kinase activity"/>
    <property type="evidence" value="ECO:0007669"/>
    <property type="project" value="InterPro"/>
</dbReference>
<protein>
    <submittedName>
        <fullName evidence="2">Calcium/calmodulin dependent protein kinase II association-domain protein</fullName>
    </submittedName>
</protein>
<dbReference type="Gene3D" id="3.10.450.50">
    <property type="match status" value="1"/>
</dbReference>
<proteinExistence type="predicted"/>
<accession>F2NMI0</accession>
<dbReference type="OrthoDB" id="67801at2"/>
<dbReference type="SUPFAM" id="SSF54427">
    <property type="entry name" value="NTF2-like"/>
    <property type="match status" value="1"/>
</dbReference>
<dbReference type="InterPro" id="IPR032710">
    <property type="entry name" value="NTF2-like_dom_sf"/>
</dbReference>
<dbReference type="Proteomes" id="UP000007030">
    <property type="component" value="Chromosome"/>
</dbReference>
<gene>
    <name evidence="2" type="ordered locus">Marky_1415</name>
</gene>
<feature type="domain" description="Calcium/calmodulin-dependent protein kinase II association-domain" evidence="1">
    <location>
        <begin position="2"/>
        <end position="124"/>
    </location>
</feature>